<comment type="caution">
    <text evidence="2">The sequence shown here is derived from an EMBL/GenBank/DDBJ whole genome shotgun (WGS) entry which is preliminary data.</text>
</comment>
<dbReference type="EMBL" id="JANSUY010000012">
    <property type="protein sequence ID" value="MCR9016050.1"/>
    <property type="molecule type" value="Genomic_DNA"/>
</dbReference>
<evidence type="ECO:0000313" key="3">
    <source>
        <dbReference type="Proteomes" id="UP001142175"/>
    </source>
</evidence>
<name>A0A9X2P930_9BACT</name>
<accession>A0A9X2P930</accession>
<keyword evidence="1" id="KW-0732">Signal</keyword>
<reference evidence="2" key="1">
    <citation type="submission" date="2022-08" db="EMBL/GenBank/DDBJ databases">
        <authorList>
            <person name="Zhang D."/>
        </authorList>
    </citation>
    <scope>NUCLEOTIDE SEQUENCE</scope>
    <source>
        <strain evidence="2">XJ19-11</strain>
    </source>
</reference>
<evidence type="ECO:0000313" key="2">
    <source>
        <dbReference type="EMBL" id="MCR9016050.1"/>
    </source>
</evidence>
<gene>
    <name evidence="2" type="ORF">NU887_13470</name>
</gene>
<feature type="signal peptide" evidence="1">
    <location>
        <begin position="1"/>
        <end position="20"/>
    </location>
</feature>
<proteinExistence type="predicted"/>
<protein>
    <submittedName>
        <fullName evidence="2">DUF3575 domain-containing protein</fullName>
    </submittedName>
</protein>
<organism evidence="2 3">
    <name type="scientific">Aquiflexum gelatinilyticum</name>
    <dbReference type="NCBI Taxonomy" id="2961943"/>
    <lineage>
        <taxon>Bacteria</taxon>
        <taxon>Pseudomonadati</taxon>
        <taxon>Bacteroidota</taxon>
        <taxon>Cytophagia</taxon>
        <taxon>Cytophagales</taxon>
        <taxon>Cyclobacteriaceae</taxon>
        <taxon>Aquiflexum</taxon>
    </lineage>
</organism>
<dbReference type="Proteomes" id="UP001142175">
    <property type="component" value="Unassembled WGS sequence"/>
</dbReference>
<sequence>MKKSLFTLACITLITFGSYAQSLEDPKGEIRLNFLNTIILGSVEIGYESFFKPDQSLGLELHLNDRFSYRSQNDSRDFSTTSILASYNFYFAGDGNGKIYISPFLKYRFGEFVETVSNTTTVTSMNSGAIGLTAGYRWNFNNFAFGPFGSVNRQFSQEVQNRFSAVELNAGFNVGYRF</sequence>
<dbReference type="AlphaFoldDB" id="A0A9X2P930"/>
<feature type="chain" id="PRO_5040867989" evidence="1">
    <location>
        <begin position="21"/>
        <end position="178"/>
    </location>
</feature>
<evidence type="ECO:0000256" key="1">
    <source>
        <dbReference type="SAM" id="SignalP"/>
    </source>
</evidence>
<keyword evidence="3" id="KW-1185">Reference proteome</keyword>
<dbReference type="RefSeq" id="WP_258423908.1">
    <property type="nucleotide sequence ID" value="NZ_JANSUY010000012.1"/>
</dbReference>